<feature type="compositionally biased region" description="Basic and acidic residues" evidence="4">
    <location>
        <begin position="892"/>
        <end position="916"/>
    </location>
</feature>
<organism evidence="5 6">
    <name type="scientific">Chlamydomonas eustigma</name>
    <dbReference type="NCBI Taxonomy" id="1157962"/>
    <lineage>
        <taxon>Eukaryota</taxon>
        <taxon>Viridiplantae</taxon>
        <taxon>Chlorophyta</taxon>
        <taxon>core chlorophytes</taxon>
        <taxon>Chlorophyceae</taxon>
        <taxon>CS clade</taxon>
        <taxon>Chlamydomonadales</taxon>
        <taxon>Chlamydomonadaceae</taxon>
        <taxon>Chlamydomonas</taxon>
    </lineage>
</organism>
<feature type="region of interest" description="Disordered" evidence="4">
    <location>
        <begin position="665"/>
        <end position="702"/>
    </location>
</feature>
<dbReference type="AlphaFoldDB" id="A0A250XRA4"/>
<keyword evidence="2" id="KW-0597">Phosphoprotein</keyword>
<evidence type="ECO:0000256" key="4">
    <source>
        <dbReference type="SAM" id="MobiDB-lite"/>
    </source>
</evidence>
<evidence type="ECO:0000256" key="3">
    <source>
        <dbReference type="ARBA" id="ARBA00023242"/>
    </source>
</evidence>
<reference evidence="5 6" key="1">
    <citation type="submission" date="2017-08" db="EMBL/GenBank/DDBJ databases">
        <title>Acidophilic green algal genome provides insights into adaptation to an acidic environment.</title>
        <authorList>
            <person name="Hirooka S."/>
            <person name="Hirose Y."/>
            <person name="Kanesaki Y."/>
            <person name="Higuchi S."/>
            <person name="Fujiwara T."/>
            <person name="Onuma R."/>
            <person name="Era A."/>
            <person name="Ohbayashi R."/>
            <person name="Uzuka A."/>
            <person name="Nozaki H."/>
            <person name="Yoshikawa H."/>
            <person name="Miyagishima S.Y."/>
        </authorList>
    </citation>
    <scope>NUCLEOTIDE SEQUENCE [LARGE SCALE GENOMIC DNA]</scope>
    <source>
        <strain evidence="5 6">NIES-2499</strain>
    </source>
</reference>
<keyword evidence="6" id="KW-1185">Reference proteome</keyword>
<dbReference type="PANTHER" id="PTHR14150">
    <property type="entry name" value="U3 SMALL NUCLEOLAR RNA-ASSOCIATED PROTEIN 14"/>
    <property type="match status" value="1"/>
</dbReference>
<dbReference type="GO" id="GO:0006364">
    <property type="term" value="P:rRNA processing"/>
    <property type="evidence" value="ECO:0007669"/>
    <property type="project" value="InterPro"/>
</dbReference>
<feature type="compositionally biased region" description="Low complexity" evidence="4">
    <location>
        <begin position="665"/>
        <end position="677"/>
    </location>
</feature>
<comment type="subcellular location">
    <subcellularLocation>
        <location evidence="1">Nucleus</location>
        <location evidence="1">Nucleolus</location>
    </subcellularLocation>
</comment>
<evidence type="ECO:0000256" key="2">
    <source>
        <dbReference type="ARBA" id="ARBA00022553"/>
    </source>
</evidence>
<feature type="region of interest" description="Disordered" evidence="4">
    <location>
        <begin position="768"/>
        <end position="842"/>
    </location>
</feature>
<accession>A0A250XRA4</accession>
<sequence length="1060" mass="114302">MKYAGWFSDEDEHSVEEPSDEPREDSGAGGYVDVSLEHSDDFLGGMDDDASENSEMPAFSQEEEGDVEKDDDRHQRMLDQITGKVSFGRDSKVRKQALKQLMISEAGQETEFGLNPGSSSTGAAGDLTVEELMKSLGSDERRKLTPASRKILEHLKTKPAVSLAGTEAGSGKARKRKLAAAGAAVAPVAAPLPRLIKERQERKAGYEDTKEEVTKWQSIVKANREAPTLVFTSARGEVGRINTTQAIVAQHTPETALEEEVAALLEKAGAASAKAVQEAEEKLALKSLTLEEVRARQERLAKMRSLLFHHELKAKRLKAIKSKDYRKRMAKVEKLHAKKTGASIADEEADSDAERAAEAEAEFERARERLTLRHRNTSKWARRALKRGVEVMDAGTKEALAEQLRLGQSLRRKIEGKDEVNEDSDDEISSSEGGEDGTLGDVRVKKGLSAKAKAAALDLITGDADAPLPKKGLFSLPFMSRALQKQRIEAQETAAQILQEDAEGKGFEEAGARSRPLPGSSVTSSAGRMRFVSSGAPGSLQVPFGFEDIEDGLAVGDAELDSDVDEDLESKAERLGLRLKVREENGAVVGEGVSASTKTNVVRSAGGKVKDGRSQLPTLEELRDIELALEGGTGVSMLPDRLSHRVSAEAATGSGARRVETASASHRAHFSSAAARSVESGRADLFTSRPQANASREEDETGSKVATVPFIPSKSFTGSRIGYAFKNGLQGLGYYTDPKPGLTAAKPTIKESIVPSLVGPVAVIAGQRSKEHQQKRKGLGDASLSSVGSVKGQKTAVTAQEINHHAQARNQSRNEKDGGDDSEEEAERVKEGMRPIGGKAQTQKDLISLAFAGDDVEAEFAAEKAEDVASELPKIEEPSTLPGWGMWSSAQREPKWMRDAKEKAKKDRETAAAGRSDAKIRNVVISEKWDKKAAKYTASSLPFPYTSKEVYESSLRQPLGPEYNPDSSFRNLTRPAVLKTTGVVITPARYGKNTARDAAAGITVDERGVARVEGGMTVLAQKSGKEGTKKQQGSAQLSRGGISGSFSKSLTAEKKRQRRI</sequence>
<dbReference type="PANTHER" id="PTHR14150:SF12">
    <property type="entry name" value="U3 SMALL NUCLEOLAR RNA-ASSOCIATED PROTEIN 14 HOMOLOG A"/>
    <property type="match status" value="1"/>
</dbReference>
<dbReference type="Proteomes" id="UP000232323">
    <property type="component" value="Unassembled WGS sequence"/>
</dbReference>
<dbReference type="STRING" id="1157962.A0A250XRA4"/>
<protein>
    <recommendedName>
        <fullName evidence="7">U3 small nucleolar RNA-associated protein 14</fullName>
    </recommendedName>
</protein>
<keyword evidence="3" id="KW-0539">Nucleus</keyword>
<evidence type="ECO:0000313" key="6">
    <source>
        <dbReference type="Proteomes" id="UP000232323"/>
    </source>
</evidence>
<evidence type="ECO:0000256" key="1">
    <source>
        <dbReference type="ARBA" id="ARBA00004604"/>
    </source>
</evidence>
<feature type="compositionally biased region" description="Acidic residues" evidence="4">
    <location>
        <begin position="8"/>
        <end position="19"/>
    </location>
</feature>
<proteinExistence type="predicted"/>
<feature type="region of interest" description="Disordered" evidence="4">
    <location>
        <begin position="415"/>
        <end position="441"/>
    </location>
</feature>
<comment type="caution">
    <text evidence="5">The sequence shown here is derived from an EMBL/GenBank/DDBJ whole genome shotgun (WGS) entry which is preliminary data.</text>
</comment>
<feature type="region of interest" description="Disordered" evidence="4">
    <location>
        <begin position="864"/>
        <end position="916"/>
    </location>
</feature>
<feature type="region of interest" description="Disordered" evidence="4">
    <location>
        <begin position="1020"/>
        <end position="1060"/>
    </location>
</feature>
<feature type="region of interest" description="Disordered" evidence="4">
    <location>
        <begin position="1"/>
        <end position="73"/>
    </location>
</feature>
<evidence type="ECO:0000313" key="5">
    <source>
        <dbReference type="EMBL" id="GAX85472.1"/>
    </source>
</evidence>
<feature type="compositionally biased region" description="Acidic residues" evidence="4">
    <location>
        <begin position="420"/>
        <end position="435"/>
    </location>
</feature>
<gene>
    <name evidence="5" type="ORF">CEUSTIGMA_g12888.t1</name>
</gene>
<dbReference type="EMBL" id="BEGY01000170">
    <property type="protein sequence ID" value="GAX85472.1"/>
    <property type="molecule type" value="Genomic_DNA"/>
</dbReference>
<dbReference type="InterPro" id="IPR006709">
    <property type="entry name" value="SSU_processome_Utp14"/>
</dbReference>
<dbReference type="OrthoDB" id="277439at2759"/>
<name>A0A250XRA4_9CHLO</name>
<feature type="compositionally biased region" description="Basic and acidic residues" evidence="4">
    <location>
        <begin position="864"/>
        <end position="877"/>
    </location>
</feature>
<dbReference type="GO" id="GO:0032040">
    <property type="term" value="C:small-subunit processome"/>
    <property type="evidence" value="ECO:0007669"/>
    <property type="project" value="InterPro"/>
</dbReference>
<dbReference type="Pfam" id="PF04615">
    <property type="entry name" value="Utp14"/>
    <property type="match status" value="1"/>
</dbReference>
<evidence type="ECO:0008006" key="7">
    <source>
        <dbReference type="Google" id="ProtNLM"/>
    </source>
</evidence>